<gene>
    <name evidence="1" type="ORF">FSB_LOCUS30904</name>
</gene>
<evidence type="ECO:0000313" key="1">
    <source>
        <dbReference type="EMBL" id="SPD03022.1"/>
    </source>
</evidence>
<dbReference type="AlphaFoldDB" id="A0A2N9GTL5"/>
<reference evidence="1" key="1">
    <citation type="submission" date="2018-02" db="EMBL/GenBank/DDBJ databases">
        <authorList>
            <person name="Cohen D.B."/>
            <person name="Kent A.D."/>
        </authorList>
    </citation>
    <scope>NUCLEOTIDE SEQUENCE</scope>
</reference>
<protein>
    <submittedName>
        <fullName evidence="1">Uncharacterized protein</fullName>
    </submittedName>
</protein>
<organism evidence="1">
    <name type="scientific">Fagus sylvatica</name>
    <name type="common">Beechnut</name>
    <dbReference type="NCBI Taxonomy" id="28930"/>
    <lineage>
        <taxon>Eukaryota</taxon>
        <taxon>Viridiplantae</taxon>
        <taxon>Streptophyta</taxon>
        <taxon>Embryophyta</taxon>
        <taxon>Tracheophyta</taxon>
        <taxon>Spermatophyta</taxon>
        <taxon>Magnoliopsida</taxon>
        <taxon>eudicotyledons</taxon>
        <taxon>Gunneridae</taxon>
        <taxon>Pentapetalae</taxon>
        <taxon>rosids</taxon>
        <taxon>fabids</taxon>
        <taxon>Fagales</taxon>
        <taxon>Fagaceae</taxon>
        <taxon>Fagus</taxon>
    </lineage>
</organism>
<name>A0A2N9GTL5_FAGSY</name>
<accession>A0A2N9GTL5</accession>
<proteinExistence type="predicted"/>
<sequence length="73" mass="7478">MLLQPLIASRAPRMGLVGLSPPENGYGAKEIWVLGVSAVGDPIWVLGVSAVGGGGWGTRSGFWVAAAWVSGWG</sequence>
<dbReference type="EMBL" id="OIVN01002366">
    <property type="protein sequence ID" value="SPD03022.1"/>
    <property type="molecule type" value="Genomic_DNA"/>
</dbReference>